<organism evidence="2 3">
    <name type="scientific">Pristionchus mayeri</name>
    <dbReference type="NCBI Taxonomy" id="1317129"/>
    <lineage>
        <taxon>Eukaryota</taxon>
        <taxon>Metazoa</taxon>
        <taxon>Ecdysozoa</taxon>
        <taxon>Nematoda</taxon>
        <taxon>Chromadorea</taxon>
        <taxon>Rhabditida</taxon>
        <taxon>Rhabditina</taxon>
        <taxon>Diplogasteromorpha</taxon>
        <taxon>Diplogasteroidea</taxon>
        <taxon>Neodiplogasteridae</taxon>
        <taxon>Pristionchus</taxon>
    </lineage>
</organism>
<name>A0AAN5I3H1_9BILA</name>
<protein>
    <submittedName>
        <fullName evidence="2">Uncharacterized protein</fullName>
    </submittedName>
</protein>
<dbReference type="AlphaFoldDB" id="A0AAN5I3H1"/>
<feature type="non-terminal residue" evidence="2">
    <location>
        <position position="1"/>
    </location>
</feature>
<accession>A0AAN5I3H1</accession>
<evidence type="ECO:0000313" key="2">
    <source>
        <dbReference type="EMBL" id="GMR50667.1"/>
    </source>
</evidence>
<dbReference type="Proteomes" id="UP001328107">
    <property type="component" value="Unassembled WGS sequence"/>
</dbReference>
<feature type="region of interest" description="Disordered" evidence="1">
    <location>
        <begin position="100"/>
        <end position="125"/>
    </location>
</feature>
<sequence>IMVYVPRTRTRAPVLSRLRESMHRLLDDAISAQAQATVYTRSSVYLNQLVDSVNFMMEEDGNTGLNFFQKDTVKIAQKIAQLFENLQGVRLRAFEEMGIPMDDDESTKEEPLPTYPGTSSDLDIKEDPDLIKEEPICDVDTTPMPYPGTAQPVMNSILERGEIKTEEPDDEPTPSTSATVLATTGQSILRLEPPRLQPMQQMRKPVVKVIDGGKIRAVAITTGTPPIRKIIRRPSPYAKPTSSRSYMRTPVAQYAGSSQSAYNSAGSSTSSTPLGAQMRMAAKTAVYRHTQISTRIKESAFNDGKLFVMCKYCKTSMDERKLASHIAEVHQVTPLSKSVQLDYRNFILQ</sequence>
<evidence type="ECO:0000256" key="1">
    <source>
        <dbReference type="SAM" id="MobiDB-lite"/>
    </source>
</evidence>
<keyword evidence="3" id="KW-1185">Reference proteome</keyword>
<gene>
    <name evidence="2" type="ORF">PMAYCL1PPCAC_20862</name>
</gene>
<reference evidence="3" key="1">
    <citation type="submission" date="2022-10" db="EMBL/GenBank/DDBJ databases">
        <title>Genome assembly of Pristionchus species.</title>
        <authorList>
            <person name="Yoshida K."/>
            <person name="Sommer R.J."/>
        </authorList>
    </citation>
    <scope>NUCLEOTIDE SEQUENCE [LARGE SCALE GENOMIC DNA]</scope>
    <source>
        <strain evidence="3">RS5460</strain>
    </source>
</reference>
<proteinExistence type="predicted"/>
<evidence type="ECO:0000313" key="3">
    <source>
        <dbReference type="Proteomes" id="UP001328107"/>
    </source>
</evidence>
<dbReference type="EMBL" id="BTRK01000004">
    <property type="protein sequence ID" value="GMR50667.1"/>
    <property type="molecule type" value="Genomic_DNA"/>
</dbReference>
<comment type="caution">
    <text evidence="2">The sequence shown here is derived from an EMBL/GenBank/DDBJ whole genome shotgun (WGS) entry which is preliminary data.</text>
</comment>